<dbReference type="Proteomes" id="UP000469185">
    <property type="component" value="Unassembled WGS sequence"/>
</dbReference>
<evidence type="ECO:0000256" key="1">
    <source>
        <dbReference type="ARBA" id="ARBA00001933"/>
    </source>
</evidence>
<protein>
    <submittedName>
        <fullName evidence="5">Alanine racemase</fullName>
    </submittedName>
</protein>
<gene>
    <name evidence="5" type="ORF">G1H11_09220</name>
</gene>
<dbReference type="InterPro" id="IPR001608">
    <property type="entry name" value="Ala_racemase_N"/>
</dbReference>
<evidence type="ECO:0000256" key="3">
    <source>
        <dbReference type="ARBA" id="ARBA00023235"/>
    </source>
</evidence>
<accession>A0A6N9YKG7</accession>
<comment type="cofactor">
    <cofactor evidence="1">
        <name>pyridoxal 5'-phosphate</name>
        <dbReference type="ChEBI" id="CHEBI:597326"/>
    </cofactor>
</comment>
<proteinExistence type="predicted"/>
<evidence type="ECO:0000313" key="6">
    <source>
        <dbReference type="Proteomes" id="UP000469185"/>
    </source>
</evidence>
<dbReference type="InterPro" id="IPR029066">
    <property type="entry name" value="PLP-binding_barrel"/>
</dbReference>
<comment type="caution">
    <text evidence="5">The sequence shown here is derived from an EMBL/GenBank/DDBJ whole genome shotgun (WGS) entry which is preliminary data.</text>
</comment>
<keyword evidence="2" id="KW-0663">Pyridoxal phosphate</keyword>
<dbReference type="Pfam" id="PF01168">
    <property type="entry name" value="Ala_racemase_N"/>
    <property type="match status" value="1"/>
</dbReference>
<reference evidence="5 6" key="1">
    <citation type="submission" date="2020-02" db="EMBL/GenBank/DDBJ databases">
        <authorList>
            <person name="Li X.-J."/>
            <person name="Feng X.-M."/>
        </authorList>
    </citation>
    <scope>NUCLEOTIDE SEQUENCE [LARGE SCALE GENOMIC DNA]</scope>
    <source>
        <strain evidence="5 6">CGMCC 4.7225</strain>
    </source>
</reference>
<dbReference type="EMBL" id="JAAGOB010000004">
    <property type="protein sequence ID" value="NED95493.1"/>
    <property type="molecule type" value="Genomic_DNA"/>
</dbReference>
<evidence type="ECO:0000313" key="5">
    <source>
        <dbReference type="EMBL" id="NED95493.1"/>
    </source>
</evidence>
<feature type="domain" description="Alanine racemase N-terminal" evidence="4">
    <location>
        <begin position="8"/>
        <end position="212"/>
    </location>
</feature>
<dbReference type="PANTHER" id="PTHR30511:SF0">
    <property type="entry name" value="ALANINE RACEMASE, CATABOLIC-RELATED"/>
    <property type="match status" value="1"/>
</dbReference>
<keyword evidence="3" id="KW-0413">Isomerase</keyword>
<dbReference type="GO" id="GO:0005829">
    <property type="term" value="C:cytosol"/>
    <property type="evidence" value="ECO:0007669"/>
    <property type="project" value="TreeGrafter"/>
</dbReference>
<dbReference type="GO" id="GO:0030170">
    <property type="term" value="F:pyridoxal phosphate binding"/>
    <property type="evidence" value="ECO:0007669"/>
    <property type="project" value="TreeGrafter"/>
</dbReference>
<dbReference type="PANTHER" id="PTHR30511">
    <property type="entry name" value="ALANINE RACEMASE"/>
    <property type="match status" value="1"/>
</dbReference>
<name>A0A6N9YKG7_9ACTN</name>
<dbReference type="RefSeq" id="WP_163818265.1">
    <property type="nucleotide sequence ID" value="NZ_JAAGOB010000004.1"/>
</dbReference>
<dbReference type="SUPFAM" id="SSF51419">
    <property type="entry name" value="PLP-binding barrel"/>
    <property type="match status" value="1"/>
</dbReference>
<organism evidence="5 6">
    <name type="scientific">Phytoactinopolyspora alkaliphila</name>
    <dbReference type="NCBI Taxonomy" id="1783498"/>
    <lineage>
        <taxon>Bacteria</taxon>
        <taxon>Bacillati</taxon>
        <taxon>Actinomycetota</taxon>
        <taxon>Actinomycetes</taxon>
        <taxon>Jiangellales</taxon>
        <taxon>Jiangellaceae</taxon>
        <taxon>Phytoactinopolyspora</taxon>
    </lineage>
</organism>
<keyword evidence="6" id="KW-1185">Reference proteome</keyword>
<dbReference type="Gene3D" id="3.20.20.10">
    <property type="entry name" value="Alanine racemase"/>
    <property type="match status" value="1"/>
</dbReference>
<evidence type="ECO:0000259" key="4">
    <source>
        <dbReference type="Pfam" id="PF01168"/>
    </source>
</evidence>
<dbReference type="GO" id="GO:0008784">
    <property type="term" value="F:alanine racemase activity"/>
    <property type="evidence" value="ECO:0007669"/>
    <property type="project" value="TreeGrafter"/>
</dbReference>
<sequence length="345" mass="37530">MSLHLYVDSGRWRSHLRRFMEPAGTTIVPVTKGNGYGFGNATLAAEAAALGAGTLAVGTYEEISDVQKEFPGDLLVLSPWRPWHEFAVDDERVVHTISRVTDLHTLIERGGGRPRVVIEVLTSMRRHGIDPAHLTAVADALQHVSFEGFALHLPLVGDHLAEADRLSRQAFDTVPASPRTLWVSHLSAAAAGSLAKHHDAEIRLRVGSALWLGERGALRARGTVLDVHPVRRGDRVGYRQRRARRPGSLVIVSGGTAHGVALEAPSPVTGTRQRAVAVAKGGLEAAGQVLSPFQFAGRQRWFAEPPHMQCSMIWLPDDITPPAPGDELDLDVRFTTTTFDHISWA</sequence>
<evidence type="ECO:0000256" key="2">
    <source>
        <dbReference type="ARBA" id="ARBA00022898"/>
    </source>
</evidence>
<dbReference type="AlphaFoldDB" id="A0A6N9YKG7"/>
<dbReference type="InterPro" id="IPR000821">
    <property type="entry name" value="Ala_racemase"/>
</dbReference>